<evidence type="ECO:0000256" key="9">
    <source>
        <dbReference type="ARBA" id="ARBA00022723"/>
    </source>
</evidence>
<evidence type="ECO:0000256" key="17">
    <source>
        <dbReference type="SAM" id="MobiDB-lite"/>
    </source>
</evidence>
<keyword evidence="8 19" id="KW-0436">Ligase</keyword>
<dbReference type="GO" id="GO:0000049">
    <property type="term" value="F:tRNA binding"/>
    <property type="evidence" value="ECO:0007669"/>
    <property type="project" value="InterPro"/>
</dbReference>
<evidence type="ECO:0000256" key="7">
    <source>
        <dbReference type="ARBA" id="ARBA00022490"/>
    </source>
</evidence>
<dbReference type="GO" id="GO:0004826">
    <property type="term" value="F:phenylalanine-tRNA ligase activity"/>
    <property type="evidence" value="ECO:0007669"/>
    <property type="project" value="UniProtKB-EC"/>
</dbReference>
<dbReference type="GO" id="GO:0006432">
    <property type="term" value="P:phenylalanyl-tRNA aminoacylation"/>
    <property type="evidence" value="ECO:0007669"/>
    <property type="project" value="InterPro"/>
</dbReference>
<protein>
    <recommendedName>
        <fullName evidence="6">Phenylalanine--tRNA ligase alpha subunit</fullName>
        <ecNumber evidence="5">6.1.1.20</ecNumber>
    </recommendedName>
    <alternativeName>
        <fullName evidence="15">Phenylalanyl-tRNA synthetase alpha subunit</fullName>
    </alternativeName>
</protein>
<comment type="catalytic activity">
    <reaction evidence="16">
        <text>tRNA(Phe) + L-phenylalanine + ATP = L-phenylalanyl-tRNA(Phe) + AMP + diphosphate + H(+)</text>
        <dbReference type="Rhea" id="RHEA:19413"/>
        <dbReference type="Rhea" id="RHEA-COMP:9668"/>
        <dbReference type="Rhea" id="RHEA-COMP:9699"/>
        <dbReference type="ChEBI" id="CHEBI:15378"/>
        <dbReference type="ChEBI" id="CHEBI:30616"/>
        <dbReference type="ChEBI" id="CHEBI:33019"/>
        <dbReference type="ChEBI" id="CHEBI:58095"/>
        <dbReference type="ChEBI" id="CHEBI:78442"/>
        <dbReference type="ChEBI" id="CHEBI:78531"/>
        <dbReference type="ChEBI" id="CHEBI:456215"/>
        <dbReference type="EC" id="6.1.1.20"/>
    </reaction>
</comment>
<feature type="domain" description="Aminoacyl-transfer RNA synthetases class-II family profile" evidence="18">
    <location>
        <begin position="226"/>
        <end position="427"/>
    </location>
</feature>
<dbReference type="SUPFAM" id="SSF55681">
    <property type="entry name" value="Class II aaRS and biotin synthetases"/>
    <property type="match status" value="1"/>
</dbReference>
<dbReference type="GO" id="GO:0005737">
    <property type="term" value="C:cytoplasm"/>
    <property type="evidence" value="ECO:0007669"/>
    <property type="project" value="UniProtKB-SubCell"/>
</dbReference>
<dbReference type="PROSITE" id="PS50862">
    <property type="entry name" value="AA_TRNA_LIGASE_II"/>
    <property type="match status" value="1"/>
</dbReference>
<dbReference type="InterPro" id="IPR022911">
    <property type="entry name" value="Phe_tRNA_ligase_alpha1_bac"/>
</dbReference>
<comment type="cofactor">
    <cofactor evidence="1">
        <name>Mg(2+)</name>
        <dbReference type="ChEBI" id="CHEBI:18420"/>
    </cofactor>
</comment>
<keyword evidence="11" id="KW-0067">ATP-binding</keyword>
<evidence type="ECO:0000256" key="15">
    <source>
        <dbReference type="ARBA" id="ARBA00030612"/>
    </source>
</evidence>
<keyword evidence="7" id="KW-0963">Cytoplasm</keyword>
<evidence type="ECO:0000256" key="16">
    <source>
        <dbReference type="ARBA" id="ARBA00049255"/>
    </source>
</evidence>
<evidence type="ECO:0000313" key="20">
    <source>
        <dbReference type="Proteomes" id="UP000324585"/>
    </source>
</evidence>
<dbReference type="AlphaFoldDB" id="A0A5J4YS28"/>
<dbReference type="Gene3D" id="3.30.930.10">
    <property type="entry name" value="Bira Bifunctional Protein, Domain 2"/>
    <property type="match status" value="1"/>
</dbReference>
<evidence type="ECO:0000259" key="18">
    <source>
        <dbReference type="PROSITE" id="PS50862"/>
    </source>
</evidence>
<dbReference type="EC" id="6.1.1.20" evidence="5"/>
<keyword evidence="12" id="KW-0460">Magnesium</keyword>
<evidence type="ECO:0000256" key="3">
    <source>
        <dbReference type="ARBA" id="ARBA00010207"/>
    </source>
</evidence>
<evidence type="ECO:0000256" key="12">
    <source>
        <dbReference type="ARBA" id="ARBA00022842"/>
    </source>
</evidence>
<dbReference type="PANTHER" id="PTHR11538">
    <property type="entry name" value="PHENYLALANYL-TRNA SYNTHETASE"/>
    <property type="match status" value="1"/>
</dbReference>
<dbReference type="GO" id="GO:0005524">
    <property type="term" value="F:ATP binding"/>
    <property type="evidence" value="ECO:0007669"/>
    <property type="project" value="UniProtKB-KW"/>
</dbReference>
<dbReference type="OMA" id="WAIVISP"/>
<dbReference type="PANTHER" id="PTHR11538:SF41">
    <property type="entry name" value="PHENYLALANINE--TRNA LIGASE, MITOCHONDRIAL"/>
    <property type="match status" value="1"/>
</dbReference>
<organism evidence="19 20">
    <name type="scientific">Porphyridium purpureum</name>
    <name type="common">Red alga</name>
    <name type="synonym">Porphyridium cruentum</name>
    <dbReference type="NCBI Taxonomy" id="35688"/>
    <lineage>
        <taxon>Eukaryota</taxon>
        <taxon>Rhodophyta</taxon>
        <taxon>Bangiophyceae</taxon>
        <taxon>Porphyridiales</taxon>
        <taxon>Porphyridiaceae</taxon>
        <taxon>Porphyridium</taxon>
    </lineage>
</organism>
<dbReference type="SUPFAM" id="SSF46589">
    <property type="entry name" value="tRNA-binding arm"/>
    <property type="match status" value="1"/>
</dbReference>
<keyword evidence="13" id="KW-0648">Protein biosynthesis</keyword>
<dbReference type="InterPro" id="IPR006195">
    <property type="entry name" value="aa-tRNA-synth_II"/>
</dbReference>
<dbReference type="EMBL" id="VRMN01000005">
    <property type="protein sequence ID" value="KAA8494045.1"/>
    <property type="molecule type" value="Genomic_DNA"/>
</dbReference>
<dbReference type="InterPro" id="IPR004529">
    <property type="entry name" value="Phe-tRNA-synth_IIc_asu"/>
</dbReference>
<dbReference type="InterPro" id="IPR010978">
    <property type="entry name" value="tRNA-bd_arm"/>
</dbReference>
<evidence type="ECO:0000256" key="4">
    <source>
        <dbReference type="ARBA" id="ARBA00011209"/>
    </source>
</evidence>
<comment type="subunit">
    <text evidence="4">Tetramer of two alpha and two beta subunits.</text>
</comment>
<dbReference type="GO" id="GO:0046872">
    <property type="term" value="F:metal ion binding"/>
    <property type="evidence" value="ECO:0007669"/>
    <property type="project" value="UniProtKB-KW"/>
</dbReference>
<name>A0A5J4YS28_PORPP</name>
<evidence type="ECO:0000256" key="1">
    <source>
        <dbReference type="ARBA" id="ARBA00001946"/>
    </source>
</evidence>
<evidence type="ECO:0000256" key="10">
    <source>
        <dbReference type="ARBA" id="ARBA00022741"/>
    </source>
</evidence>
<dbReference type="Pfam" id="PF01409">
    <property type="entry name" value="tRNA-synt_2d"/>
    <property type="match status" value="1"/>
</dbReference>
<evidence type="ECO:0000256" key="8">
    <source>
        <dbReference type="ARBA" id="ARBA00022598"/>
    </source>
</evidence>
<dbReference type="CDD" id="cd00496">
    <property type="entry name" value="PheRS_alpha_core"/>
    <property type="match status" value="1"/>
</dbReference>
<dbReference type="Pfam" id="PF02912">
    <property type="entry name" value="Phe_tRNA-synt_N"/>
    <property type="match status" value="1"/>
</dbReference>
<comment type="subcellular location">
    <subcellularLocation>
        <location evidence="2">Cytoplasm</location>
    </subcellularLocation>
</comment>
<dbReference type="OrthoDB" id="4457at2759"/>
<keyword evidence="9" id="KW-0479">Metal-binding</keyword>
<dbReference type="Proteomes" id="UP000324585">
    <property type="component" value="Unassembled WGS sequence"/>
</dbReference>
<evidence type="ECO:0000256" key="2">
    <source>
        <dbReference type="ARBA" id="ARBA00004496"/>
    </source>
</evidence>
<dbReference type="InterPro" id="IPR002319">
    <property type="entry name" value="Phenylalanyl-tRNA_Synthase"/>
</dbReference>
<dbReference type="InterPro" id="IPR004188">
    <property type="entry name" value="Phe-tRNA_ligase_II_N"/>
</dbReference>
<feature type="compositionally biased region" description="Low complexity" evidence="17">
    <location>
        <begin position="65"/>
        <end position="82"/>
    </location>
</feature>
<keyword evidence="20" id="KW-1185">Reference proteome</keyword>
<evidence type="ECO:0000256" key="11">
    <source>
        <dbReference type="ARBA" id="ARBA00022840"/>
    </source>
</evidence>
<dbReference type="NCBIfam" id="TIGR00468">
    <property type="entry name" value="pheS"/>
    <property type="match status" value="1"/>
</dbReference>
<accession>A0A5J4YS28</accession>
<proteinExistence type="inferred from homology"/>
<evidence type="ECO:0000256" key="6">
    <source>
        <dbReference type="ARBA" id="ARBA00015409"/>
    </source>
</evidence>
<keyword evidence="10" id="KW-0547">Nucleotide-binding</keyword>
<evidence type="ECO:0000256" key="5">
    <source>
        <dbReference type="ARBA" id="ARBA00012814"/>
    </source>
</evidence>
<feature type="region of interest" description="Disordered" evidence="17">
    <location>
        <begin position="63"/>
        <end position="90"/>
    </location>
</feature>
<reference evidence="20" key="1">
    <citation type="journal article" date="2019" name="Nat. Commun.">
        <title>Expansion of phycobilisome linker gene families in mesophilic red algae.</title>
        <authorList>
            <person name="Lee J."/>
            <person name="Kim D."/>
            <person name="Bhattacharya D."/>
            <person name="Yoon H.S."/>
        </authorList>
    </citation>
    <scope>NUCLEOTIDE SEQUENCE [LARGE SCALE GENOMIC DNA]</scope>
    <source>
        <strain evidence="20">CCMP 1328</strain>
    </source>
</reference>
<dbReference type="HAMAP" id="MF_00281">
    <property type="entry name" value="Phe_tRNA_synth_alpha1"/>
    <property type="match status" value="1"/>
</dbReference>
<evidence type="ECO:0000256" key="13">
    <source>
        <dbReference type="ARBA" id="ARBA00022917"/>
    </source>
</evidence>
<keyword evidence="14" id="KW-0030">Aminoacyl-tRNA synthetase</keyword>
<comment type="caution">
    <text evidence="19">The sequence shown here is derived from an EMBL/GenBank/DDBJ whole genome shotgun (WGS) entry which is preliminary data.</text>
</comment>
<evidence type="ECO:0000256" key="14">
    <source>
        <dbReference type="ARBA" id="ARBA00023146"/>
    </source>
</evidence>
<sequence>MAIVAFMNGAAWCASGRGSPAVRLASSRHEARAGKLASCRCVKGDVAAWPRHTRGRVVHLKMNGASSSSSSSSSSSAAPPASGQTLDETASPDELLTKLSLEAVEAMNQCDDLRELQNLRAQFLGKKGSVSGLSKQLGKLPKEARPAFGAAVNAAKSELERKFDERKEALEDIEINKQITDDMIDVTLPGTRRKAGFPHPLRVTMQKALDVFIGLGYELIDSVELSPEIETDYFCFEALNCPEDHPARDMQDTLYITDDQKMLLRTHTSSVQARYMQQNSPPFAIVCPGRVYRRDDIDATHSFQFHQMEIMFVSKDVTLGQLRATVIHFLEQMFGTGIETRFRASYFPFTEPSMEVDVMFKGKWLEVLGCGLVDPAVLEKAGYDPEEWTGFAAGFGIERFAMVIHEIKDIREFTNNNFQFLNQFSYPEMLD</sequence>
<gene>
    <name evidence="19" type="ORF">FVE85_4020</name>
</gene>
<evidence type="ECO:0000313" key="19">
    <source>
        <dbReference type="EMBL" id="KAA8494045.1"/>
    </source>
</evidence>
<dbReference type="InterPro" id="IPR045864">
    <property type="entry name" value="aa-tRNA-synth_II/BPL/LPL"/>
</dbReference>
<comment type="similarity">
    <text evidence="3">Belongs to the class-II aminoacyl-tRNA synthetase family. Phe-tRNA synthetase alpha subunit type 1 subfamily.</text>
</comment>